<evidence type="ECO:0000313" key="11">
    <source>
        <dbReference type="EMBL" id="PVD30074.1"/>
    </source>
</evidence>
<feature type="compositionally biased region" description="Low complexity" evidence="9">
    <location>
        <begin position="191"/>
        <end position="204"/>
    </location>
</feature>
<dbReference type="SMART" id="SM01174">
    <property type="entry name" value="DUF4205"/>
    <property type="match status" value="1"/>
</dbReference>
<feature type="region of interest" description="Disordered" evidence="9">
    <location>
        <begin position="311"/>
        <end position="333"/>
    </location>
</feature>
<comment type="similarity">
    <text evidence="2 8">Belongs to the MINDY deubiquitinase family. FAM188 subfamily.</text>
</comment>
<comment type="catalytic activity">
    <reaction evidence="1 8">
        <text>Thiol-dependent hydrolysis of ester, thioester, amide, peptide and isopeptide bonds formed by the C-terminal Gly of ubiquitin (a 76-residue protein attached to proteins as an intracellular targeting signal).</text>
        <dbReference type="EC" id="3.4.19.12"/>
    </reaction>
</comment>
<accession>A0A2T7P9I2</accession>
<dbReference type="Pfam" id="PF13898">
    <property type="entry name" value="MINDY-3_4_CD"/>
    <property type="match status" value="1"/>
</dbReference>
<reference evidence="11 12" key="1">
    <citation type="submission" date="2018-04" db="EMBL/GenBank/DDBJ databases">
        <title>The genome of golden apple snail Pomacea canaliculata provides insight into stress tolerance and invasive adaptation.</title>
        <authorList>
            <person name="Liu C."/>
            <person name="Liu B."/>
            <person name="Ren Y."/>
            <person name="Zhang Y."/>
            <person name="Wang H."/>
            <person name="Li S."/>
            <person name="Jiang F."/>
            <person name="Yin L."/>
            <person name="Zhang G."/>
            <person name="Qian W."/>
            <person name="Fan W."/>
        </authorList>
    </citation>
    <scope>NUCLEOTIDE SEQUENCE [LARGE SCALE GENOMIC DNA]</scope>
    <source>
        <strain evidence="11">SZHN2017</strain>
        <tissue evidence="11">Muscle</tissue>
    </source>
</reference>
<keyword evidence="12" id="KW-1185">Reference proteome</keyword>
<feature type="compositionally biased region" description="Polar residues" evidence="9">
    <location>
        <begin position="311"/>
        <end position="325"/>
    </location>
</feature>
<feature type="domain" description="Deubiquitinating enzyme MINDY-3/4 conserved" evidence="10">
    <location>
        <begin position="387"/>
        <end position="697"/>
    </location>
</feature>
<dbReference type="PANTHER" id="PTHR12473">
    <property type="entry name" value="UBIQUITIN CARBOXYL-TERMINAL HYDROLASE MINDY-4-RELATED"/>
    <property type="match status" value="1"/>
</dbReference>
<evidence type="ECO:0000256" key="5">
    <source>
        <dbReference type="ARBA" id="ARBA00022801"/>
    </source>
</evidence>
<evidence type="ECO:0000256" key="9">
    <source>
        <dbReference type="SAM" id="MobiDB-lite"/>
    </source>
</evidence>
<dbReference type="EMBL" id="PZQS01000005">
    <property type="protein sequence ID" value="PVD30074.1"/>
    <property type="molecule type" value="Genomic_DNA"/>
</dbReference>
<evidence type="ECO:0000259" key="10">
    <source>
        <dbReference type="SMART" id="SM01174"/>
    </source>
</evidence>
<evidence type="ECO:0000256" key="4">
    <source>
        <dbReference type="ARBA" id="ARBA00022786"/>
    </source>
</evidence>
<dbReference type="GO" id="GO:0004843">
    <property type="term" value="F:cysteine-type deubiquitinase activity"/>
    <property type="evidence" value="ECO:0007669"/>
    <property type="project" value="UniProtKB-UniRule"/>
</dbReference>
<comment type="caution">
    <text evidence="11">The sequence shown here is derived from an EMBL/GenBank/DDBJ whole genome shotgun (WGS) entry which is preliminary data.</text>
</comment>
<sequence>MSLENSVVESLAESLVREYLNRKGLKSTLRVMDEEYPRSENGINNRQILVKELHLDELMKKNKEQKVPLKAMLEVMTKFFLERLVTENMDNTQHPTTRCVDERYLLPFATAAGPISRRASGRGDQDIVIEDNIESETILGQGKAGLLSKKFVDEKESSSYSKQTRPLSSKGRSGIIMSTMEDPARWRWTNKSKPNNNNNKIAKNQQTMRHSEADFDTDLSQTNGEESISPSLSSTKFWDQIGFPQPDIPTASSSCSVVKEEHSMPSRSKSSSFQELLNASEEKANQFSRRLSNMNNECEISDKSYNAKTSSFAKERPFSQTSTSKPGFKPASLSNIKNGEIEIGDVDDAESEVNDIQLKPAALTPQRMQLKTLDSMPIDKNTAVSLKTLVFGTASQVYCDEWRLQSFTFCNIPQIQYGIVQRKGGPCGVLASVQAVFLQEMLFGENKLPSSKCLRPTKTERSEFLAKAVAKILWRAGNQTKAVVAVPSMQCHIPGTTQFKQDEVTEKLVLYNFKQFSELLEFLKQSIHEFERDGSSGVILCMYSAILSRGVEKVRSDMDEPNGRMIAAHGYCTQELVNLLLTGQAVSNVFNDVMELDSGTGNIVVLRGISGRSETGFLSLFEHYKSCQVGTYYKTPKYPIWVVCSESHFSVLFSTRHELVSDWKAERRFDLFYYDGLARQQEEIRLTICGLMPKLTGMDMNQYSKSSSSPAAGQ</sequence>
<keyword evidence="4 8" id="KW-0833">Ubl conjugation pathway</keyword>
<evidence type="ECO:0000256" key="8">
    <source>
        <dbReference type="RuleBase" id="RU367088"/>
    </source>
</evidence>
<dbReference type="EC" id="3.4.19.12" evidence="8"/>
<evidence type="ECO:0000313" key="12">
    <source>
        <dbReference type="Proteomes" id="UP000245119"/>
    </source>
</evidence>
<name>A0A2T7P9I2_POMCA</name>
<comment type="function">
    <text evidence="7">Probable hydrolase that can remove 'Lys-48'-linked conjugated ubiquitin from proteins.</text>
</comment>
<dbReference type="OrthoDB" id="10263628at2759"/>
<dbReference type="Pfam" id="PF26038">
    <property type="entry name" value="Dimer_MINDY4_N"/>
    <property type="match status" value="1"/>
</dbReference>
<dbReference type="PANTHER" id="PTHR12473:SF8">
    <property type="entry name" value="UBIQUITIN CARBOXYL-TERMINAL HYDROLASE MINDY-4-RELATED"/>
    <property type="match status" value="1"/>
</dbReference>
<evidence type="ECO:0000256" key="6">
    <source>
        <dbReference type="ARBA" id="ARBA00022807"/>
    </source>
</evidence>
<evidence type="ECO:0000256" key="7">
    <source>
        <dbReference type="ARBA" id="ARBA00037630"/>
    </source>
</evidence>
<dbReference type="Proteomes" id="UP000245119">
    <property type="component" value="Linkage Group LG5"/>
</dbReference>
<dbReference type="Gene3D" id="1.20.960.40">
    <property type="match status" value="1"/>
</dbReference>
<comment type="function">
    <text evidence="8">Hydrolase that can remove 'Lys-48'-linked conjugated ubiquitin from proteins.</text>
</comment>
<dbReference type="InterPro" id="IPR059022">
    <property type="entry name" value="MINDY4_N"/>
</dbReference>
<organism evidence="11 12">
    <name type="scientific">Pomacea canaliculata</name>
    <name type="common">Golden apple snail</name>
    <dbReference type="NCBI Taxonomy" id="400727"/>
    <lineage>
        <taxon>Eukaryota</taxon>
        <taxon>Metazoa</taxon>
        <taxon>Spiralia</taxon>
        <taxon>Lophotrochozoa</taxon>
        <taxon>Mollusca</taxon>
        <taxon>Gastropoda</taxon>
        <taxon>Caenogastropoda</taxon>
        <taxon>Architaenioglossa</taxon>
        <taxon>Ampullarioidea</taxon>
        <taxon>Ampullariidae</taxon>
        <taxon>Pomacea</taxon>
    </lineage>
</organism>
<proteinExistence type="inferred from homology"/>
<evidence type="ECO:0000256" key="2">
    <source>
        <dbReference type="ARBA" id="ARBA00011074"/>
    </source>
</evidence>
<dbReference type="AlphaFoldDB" id="A0A2T7P9I2"/>
<keyword evidence="6 8" id="KW-0788">Thiol protease</keyword>
<protein>
    <recommendedName>
        <fullName evidence="8">Ubiquitin carboxyl-terminal hydrolase MINDY</fullName>
        <ecNumber evidence="8">3.4.19.12</ecNumber>
    </recommendedName>
</protein>
<dbReference type="GO" id="GO:0006508">
    <property type="term" value="P:proteolysis"/>
    <property type="evidence" value="ECO:0007669"/>
    <property type="project" value="UniProtKB-KW"/>
</dbReference>
<keyword evidence="5 8" id="KW-0378">Hydrolase</keyword>
<dbReference type="InterPro" id="IPR025257">
    <property type="entry name" value="MINDY-3/4_CD"/>
</dbReference>
<evidence type="ECO:0000256" key="3">
    <source>
        <dbReference type="ARBA" id="ARBA00022670"/>
    </source>
</evidence>
<feature type="region of interest" description="Disordered" evidence="9">
    <location>
        <begin position="187"/>
        <end position="211"/>
    </location>
</feature>
<dbReference type="GO" id="GO:0071108">
    <property type="term" value="P:protein K48-linked deubiquitination"/>
    <property type="evidence" value="ECO:0007669"/>
    <property type="project" value="InterPro"/>
</dbReference>
<dbReference type="GO" id="GO:1990380">
    <property type="term" value="F:K48-linked deubiquitinase activity"/>
    <property type="evidence" value="ECO:0007669"/>
    <property type="project" value="UniProtKB-UniRule"/>
</dbReference>
<gene>
    <name evidence="11" type="ORF">C0Q70_09335</name>
</gene>
<evidence type="ECO:0000256" key="1">
    <source>
        <dbReference type="ARBA" id="ARBA00000707"/>
    </source>
</evidence>
<dbReference type="InterPro" id="IPR039785">
    <property type="entry name" value="MINY3/4"/>
</dbReference>
<keyword evidence="3 8" id="KW-0645">Protease</keyword>